<dbReference type="Proteomes" id="UP000614334">
    <property type="component" value="Unassembled WGS sequence"/>
</dbReference>
<keyword evidence="10" id="KW-0238">DNA-binding</keyword>
<keyword evidence="4" id="KW-0378">Hydrolase</keyword>
<dbReference type="InterPro" id="IPR012337">
    <property type="entry name" value="RNaseH-like_sf"/>
</dbReference>
<dbReference type="PANTHER" id="PTHR37984:SF5">
    <property type="entry name" value="PROTEIN NYNRIN-LIKE"/>
    <property type="match status" value="1"/>
</dbReference>
<keyword evidence="1" id="KW-0645">Protease</keyword>
<evidence type="ECO:0000256" key="11">
    <source>
        <dbReference type="ARBA" id="ARBA00023172"/>
    </source>
</evidence>
<protein>
    <submittedName>
        <fullName evidence="15">Reverse transcriptase</fullName>
    </submittedName>
</protein>
<feature type="region of interest" description="Disordered" evidence="13">
    <location>
        <begin position="160"/>
        <end position="179"/>
    </location>
</feature>
<gene>
    <name evidence="15" type="ORF">RHS01_06506</name>
</gene>
<dbReference type="GO" id="GO:0003887">
    <property type="term" value="F:DNA-directed DNA polymerase activity"/>
    <property type="evidence" value="ECO:0007669"/>
    <property type="project" value="UniProtKB-KW"/>
</dbReference>
<keyword evidence="12" id="KW-0511">Multifunctional enzyme</keyword>
<dbReference type="Pfam" id="PF17919">
    <property type="entry name" value="RT_RNaseH_2"/>
    <property type="match status" value="1"/>
</dbReference>
<evidence type="ECO:0000256" key="9">
    <source>
        <dbReference type="ARBA" id="ARBA00022932"/>
    </source>
</evidence>
<dbReference type="Gene3D" id="1.10.340.70">
    <property type="match status" value="1"/>
</dbReference>
<keyword evidence="9" id="KW-0239">DNA-directed DNA polymerase</keyword>
<name>A0A8H7M0H7_9AGAM</name>
<evidence type="ECO:0000313" key="15">
    <source>
        <dbReference type="EMBL" id="KAF8753794.1"/>
    </source>
</evidence>
<dbReference type="GO" id="GO:0006310">
    <property type="term" value="P:DNA recombination"/>
    <property type="evidence" value="ECO:0007669"/>
    <property type="project" value="UniProtKB-KW"/>
</dbReference>
<dbReference type="GO" id="GO:0015074">
    <property type="term" value="P:DNA integration"/>
    <property type="evidence" value="ECO:0007669"/>
    <property type="project" value="UniProtKB-KW"/>
</dbReference>
<dbReference type="InterPro" id="IPR043502">
    <property type="entry name" value="DNA/RNA_pol_sf"/>
</dbReference>
<evidence type="ECO:0000256" key="5">
    <source>
        <dbReference type="ARBA" id="ARBA00022842"/>
    </source>
</evidence>
<evidence type="ECO:0000256" key="6">
    <source>
        <dbReference type="ARBA" id="ARBA00022884"/>
    </source>
</evidence>
<dbReference type="PROSITE" id="PS50994">
    <property type="entry name" value="INTEGRASE"/>
    <property type="match status" value="1"/>
</dbReference>
<dbReference type="GO" id="GO:0003964">
    <property type="term" value="F:RNA-directed DNA polymerase activity"/>
    <property type="evidence" value="ECO:0007669"/>
    <property type="project" value="UniProtKB-KW"/>
</dbReference>
<evidence type="ECO:0000256" key="13">
    <source>
        <dbReference type="SAM" id="MobiDB-lite"/>
    </source>
</evidence>
<dbReference type="GO" id="GO:0003677">
    <property type="term" value="F:DNA binding"/>
    <property type="evidence" value="ECO:0007669"/>
    <property type="project" value="UniProtKB-KW"/>
</dbReference>
<evidence type="ECO:0000256" key="10">
    <source>
        <dbReference type="ARBA" id="ARBA00023125"/>
    </source>
</evidence>
<dbReference type="CDD" id="cd09274">
    <property type="entry name" value="RNase_HI_RT_Ty3"/>
    <property type="match status" value="1"/>
</dbReference>
<dbReference type="Gene3D" id="3.30.70.270">
    <property type="match status" value="1"/>
</dbReference>
<dbReference type="SUPFAM" id="SSF56672">
    <property type="entry name" value="DNA/RNA polymerases"/>
    <property type="match status" value="1"/>
</dbReference>
<evidence type="ECO:0000256" key="4">
    <source>
        <dbReference type="ARBA" id="ARBA00022801"/>
    </source>
</evidence>
<organism evidence="15 16">
    <name type="scientific">Rhizoctonia solani</name>
    <dbReference type="NCBI Taxonomy" id="456999"/>
    <lineage>
        <taxon>Eukaryota</taxon>
        <taxon>Fungi</taxon>
        <taxon>Dikarya</taxon>
        <taxon>Basidiomycota</taxon>
        <taxon>Agaricomycotina</taxon>
        <taxon>Agaricomycetes</taxon>
        <taxon>Cantharellales</taxon>
        <taxon>Ceratobasidiaceae</taxon>
        <taxon>Rhizoctonia</taxon>
    </lineage>
</organism>
<keyword evidence="3" id="KW-0064">Aspartyl protease</keyword>
<dbReference type="GO" id="GO:0006508">
    <property type="term" value="P:proteolysis"/>
    <property type="evidence" value="ECO:0007669"/>
    <property type="project" value="UniProtKB-KW"/>
</dbReference>
<keyword evidence="6" id="KW-0694">RNA-binding</keyword>
<evidence type="ECO:0000256" key="8">
    <source>
        <dbReference type="ARBA" id="ARBA00022918"/>
    </source>
</evidence>
<accession>A0A8H7M0H7</accession>
<keyword evidence="8 15" id="KW-0695">RNA-directed DNA polymerase</keyword>
<dbReference type="GO" id="GO:0004190">
    <property type="term" value="F:aspartic-type endopeptidase activity"/>
    <property type="evidence" value="ECO:0007669"/>
    <property type="project" value="UniProtKB-KW"/>
</dbReference>
<dbReference type="InterPro" id="IPR056924">
    <property type="entry name" value="SH3_Tf2-1"/>
</dbReference>
<evidence type="ECO:0000256" key="1">
    <source>
        <dbReference type="ARBA" id="ARBA00022670"/>
    </source>
</evidence>
<dbReference type="AlphaFoldDB" id="A0A8H7M0H7"/>
<keyword evidence="11" id="KW-0233">DNA recombination</keyword>
<evidence type="ECO:0000256" key="7">
    <source>
        <dbReference type="ARBA" id="ARBA00022908"/>
    </source>
</evidence>
<comment type="caution">
    <text evidence="15">The sequence shown here is derived from an EMBL/GenBank/DDBJ whole genome shotgun (WGS) entry which is preliminary data.</text>
</comment>
<keyword evidence="2" id="KW-0479">Metal-binding</keyword>
<dbReference type="PANTHER" id="PTHR37984">
    <property type="entry name" value="PROTEIN CBG26694"/>
    <property type="match status" value="1"/>
</dbReference>
<keyword evidence="7" id="KW-0229">DNA integration</keyword>
<sequence length="608" mass="69754">MARPLHNLVKKDTPWNWGNKEQEAFQGLKDTITNAPVLCHANPTKPYFLETDASGAALGSILSQRQEDSQLHPLGFLSESFKGAEQNYDTHNKELLAIIRSFEYWRIFLEGTLHAITVFTNHRNLEYWKESRTFNRRHAQWHLLLAGYNFQIVYRPRKQSGKPDALSQQSDHANIPPEPQSMLPEPVFANVALVIPEKELQRQIEASLDQDKSLEEILQFLQSKSKAPPSIKQAFKDYEMEAGLLFYQGRIVVPDVGTLRTDLLRIYHDSPLSGHPGRQRTLELISRVYYWPGIQSDTYWHVESCKICQQIRKPRYSLIPPQPLKLPTRPWQHISYDMIVDLPKDGNSDSILVIVDSFTKYVILVECSKKLKAPALAELFLQHIWKRYGMPKKTILDCGRVFNNKFLKALYQRLGIDPHFSLAYHPQSNGQTEQVNPTVEHFLRAYSGINQKDWVKWLPMAEFAYNNAVHSSTGKSPFKALYGWEPSLTPSNVPTNVPEANNLATQMEAQWQEIEAALQQSKIQMTAGETGELLEFEIGEEAWLDAKNVKLKTLSPKLTKQRLGPFKVIKKISDQAYRLDLPPTMRIHNVFFIRGTSVKSQKGQKAQL</sequence>
<keyword evidence="9" id="KW-0808">Transferase</keyword>
<dbReference type="InterPro" id="IPR036397">
    <property type="entry name" value="RNaseH_sf"/>
</dbReference>
<dbReference type="GO" id="GO:0046872">
    <property type="term" value="F:metal ion binding"/>
    <property type="evidence" value="ECO:0007669"/>
    <property type="project" value="UniProtKB-KW"/>
</dbReference>
<dbReference type="InterPro" id="IPR001584">
    <property type="entry name" value="Integrase_cat-core"/>
</dbReference>
<evidence type="ECO:0000256" key="12">
    <source>
        <dbReference type="ARBA" id="ARBA00023268"/>
    </source>
</evidence>
<dbReference type="InterPro" id="IPR041588">
    <property type="entry name" value="Integrase_H2C2"/>
</dbReference>
<dbReference type="Gene3D" id="3.30.420.10">
    <property type="entry name" value="Ribonuclease H-like superfamily/Ribonuclease H"/>
    <property type="match status" value="1"/>
</dbReference>
<dbReference type="GO" id="GO:0003723">
    <property type="term" value="F:RNA binding"/>
    <property type="evidence" value="ECO:0007669"/>
    <property type="project" value="UniProtKB-KW"/>
</dbReference>
<evidence type="ECO:0000256" key="2">
    <source>
        <dbReference type="ARBA" id="ARBA00022723"/>
    </source>
</evidence>
<dbReference type="InterPro" id="IPR041577">
    <property type="entry name" value="RT_RNaseH_2"/>
</dbReference>
<dbReference type="Pfam" id="PF24626">
    <property type="entry name" value="SH3_Tf2-1"/>
    <property type="match status" value="1"/>
</dbReference>
<keyword evidence="9" id="KW-0548">Nucleotidyltransferase</keyword>
<proteinExistence type="predicted"/>
<dbReference type="GO" id="GO:0005634">
    <property type="term" value="C:nucleus"/>
    <property type="evidence" value="ECO:0007669"/>
    <property type="project" value="UniProtKB-ARBA"/>
</dbReference>
<evidence type="ECO:0000313" key="16">
    <source>
        <dbReference type="Proteomes" id="UP000614334"/>
    </source>
</evidence>
<keyword evidence="5" id="KW-0460">Magnesium</keyword>
<dbReference type="SUPFAM" id="SSF53098">
    <property type="entry name" value="Ribonuclease H-like"/>
    <property type="match status" value="1"/>
</dbReference>
<dbReference type="InterPro" id="IPR050951">
    <property type="entry name" value="Retrovirus_Pol_polyprotein"/>
</dbReference>
<dbReference type="Pfam" id="PF17921">
    <property type="entry name" value="Integrase_H2C2"/>
    <property type="match status" value="1"/>
</dbReference>
<dbReference type="InterPro" id="IPR043128">
    <property type="entry name" value="Rev_trsase/Diguanyl_cyclase"/>
</dbReference>
<reference evidence="15" key="1">
    <citation type="submission" date="2020-09" db="EMBL/GenBank/DDBJ databases">
        <title>Comparative genome analyses of four rice-infecting Rhizoctonia solani isolates reveal extensive enrichment of homogalacturonan modification genes.</title>
        <authorList>
            <person name="Lee D.-Y."/>
            <person name="Jeon J."/>
            <person name="Kim K.-T."/>
            <person name="Cheong K."/>
            <person name="Song H."/>
            <person name="Choi G."/>
            <person name="Ko J."/>
            <person name="Opiyo S.O."/>
            <person name="Zuo S."/>
            <person name="Madhav S."/>
            <person name="Lee Y.-H."/>
            <person name="Wang G.-L."/>
        </authorList>
    </citation>
    <scope>NUCLEOTIDE SEQUENCE</scope>
    <source>
        <strain evidence="15">AG1-IA B2</strain>
    </source>
</reference>
<evidence type="ECO:0000259" key="14">
    <source>
        <dbReference type="PROSITE" id="PS50994"/>
    </source>
</evidence>
<evidence type="ECO:0000256" key="3">
    <source>
        <dbReference type="ARBA" id="ARBA00022750"/>
    </source>
</evidence>
<dbReference type="EMBL" id="JACYCF010000012">
    <property type="protein sequence ID" value="KAF8753794.1"/>
    <property type="molecule type" value="Genomic_DNA"/>
</dbReference>
<feature type="domain" description="Integrase catalytic" evidence="14">
    <location>
        <begin position="326"/>
        <end position="485"/>
    </location>
</feature>